<dbReference type="GO" id="GO:0046872">
    <property type="term" value="F:metal ion binding"/>
    <property type="evidence" value="ECO:0007669"/>
    <property type="project" value="UniProtKB-KW"/>
</dbReference>
<dbReference type="Gene3D" id="3.40.630.10">
    <property type="entry name" value="Zn peptidases"/>
    <property type="match status" value="1"/>
</dbReference>
<evidence type="ECO:0000259" key="5">
    <source>
        <dbReference type="Pfam" id="PF07687"/>
    </source>
</evidence>
<keyword evidence="3" id="KW-0862">Zinc</keyword>
<proteinExistence type="inferred from homology"/>
<feature type="binding site" evidence="4">
    <location>
        <position position="278"/>
    </location>
    <ligand>
        <name>allantoate</name>
        <dbReference type="ChEBI" id="CHEBI:17536"/>
    </ligand>
</feature>
<dbReference type="KEGG" id="orb:IPMB12_05525"/>
<dbReference type="Pfam" id="PF07687">
    <property type="entry name" value="M20_dimer"/>
    <property type="match status" value="1"/>
</dbReference>
<dbReference type="CDD" id="cd03884">
    <property type="entry name" value="M20_bAS"/>
    <property type="match status" value="1"/>
</dbReference>
<feature type="binding site" evidence="4">
    <location>
        <position position="217"/>
    </location>
    <ligand>
        <name>allantoate</name>
        <dbReference type="ChEBI" id="CHEBI:17536"/>
    </ligand>
</feature>
<accession>A0A6G9IAC3</accession>
<dbReference type="NCBIfam" id="TIGR01879">
    <property type="entry name" value="hydantase"/>
    <property type="match status" value="1"/>
</dbReference>
<dbReference type="NCBIfam" id="NF006771">
    <property type="entry name" value="PRK09290.1-5"/>
    <property type="match status" value="1"/>
</dbReference>
<evidence type="ECO:0000256" key="3">
    <source>
        <dbReference type="PIRSR" id="PIRSR001235-1"/>
    </source>
</evidence>
<dbReference type="PANTHER" id="PTHR32494">
    <property type="entry name" value="ALLANTOATE DEIMINASE-RELATED"/>
    <property type="match status" value="1"/>
</dbReference>
<dbReference type="Pfam" id="PF01546">
    <property type="entry name" value="Peptidase_M20"/>
    <property type="match status" value="1"/>
</dbReference>
<sequence length="413" mass="45808">MHGAFTEIELKQLFDTLTTFTANPKDKGQTRLAYTDEDERAHQYIMNEIQKRGLMVRQDAMGNVFARLPGKDSSLPAVGTGSHLDTVPQGGAYDGIIGVLSGIYGLLQFKPYELKRDLELVIFRAEESSRFGISCMGSKALVGAFDKEKWADSRDNQELNIFEAIDHAYYRSHEIESCLLPDNYFSAFIELHIEQGKCLEEQQKNIGIVTGIAAPTRLCIDIFGHADHSGATPMNQRQDALVAAAALITEVHHLANIESVHGTVGTVGKLTVTPNAINVIPGQVRFYVDIRGIELDSINRVSDGLKSLLTETAKQFDVRIEVKSFSQEQPVKLNPDVCQVIQNQCEKQHISYMTMLSGAGHDTMYMAQKYPAAMIFIPSYKGISHHHEEFSTFEDIMTGAKLLTASLHELANA</sequence>
<dbReference type="InterPro" id="IPR010158">
    <property type="entry name" value="Amidase_Cbmase"/>
</dbReference>
<keyword evidence="7" id="KW-1185">Reference proteome</keyword>
<feature type="binding site" evidence="4">
    <location>
        <position position="291"/>
    </location>
    <ligand>
        <name>allantoate</name>
        <dbReference type="ChEBI" id="CHEBI:17536"/>
    </ligand>
</feature>
<feature type="domain" description="Peptidase M20 dimerisation" evidence="5">
    <location>
        <begin position="220"/>
        <end position="315"/>
    </location>
</feature>
<dbReference type="Proteomes" id="UP000501168">
    <property type="component" value="Chromosome"/>
</dbReference>
<dbReference type="InterPro" id="IPR011650">
    <property type="entry name" value="Peptidase_M20_dimer"/>
</dbReference>
<protein>
    <submittedName>
        <fullName evidence="6">Zn-dependent hydrolase</fullName>
    </submittedName>
</protein>
<dbReference type="Gene3D" id="3.30.70.360">
    <property type="match status" value="1"/>
</dbReference>
<dbReference type="RefSeq" id="WP_166915728.1">
    <property type="nucleotide sequence ID" value="NZ_CP050253.1"/>
</dbReference>
<evidence type="ECO:0000313" key="6">
    <source>
        <dbReference type="EMBL" id="QIQ21185.1"/>
    </source>
</evidence>
<dbReference type="GO" id="GO:0016813">
    <property type="term" value="F:hydrolase activity, acting on carbon-nitrogen (but not peptide) bonds, in linear amidines"/>
    <property type="evidence" value="ECO:0007669"/>
    <property type="project" value="InterPro"/>
</dbReference>
<dbReference type="EMBL" id="CP050253">
    <property type="protein sequence ID" value="QIQ21185.1"/>
    <property type="molecule type" value="Genomic_DNA"/>
</dbReference>
<evidence type="ECO:0000256" key="4">
    <source>
        <dbReference type="PIRSR" id="PIRSR001235-2"/>
    </source>
</evidence>
<feature type="binding site" evidence="3">
    <location>
        <position position="192"/>
    </location>
    <ligand>
        <name>Zn(2+)</name>
        <dbReference type="ChEBI" id="CHEBI:29105"/>
        <label>1</label>
    </ligand>
</feature>
<dbReference type="PANTHER" id="PTHR32494:SF5">
    <property type="entry name" value="ALLANTOATE AMIDOHYDROLASE"/>
    <property type="match status" value="1"/>
</dbReference>
<dbReference type="SUPFAM" id="SSF53187">
    <property type="entry name" value="Zn-dependent exopeptidases"/>
    <property type="match status" value="1"/>
</dbReference>
<keyword evidence="2 6" id="KW-0378">Hydrolase</keyword>
<gene>
    <name evidence="6" type="ORF">IPMB12_05525</name>
</gene>
<dbReference type="InterPro" id="IPR036264">
    <property type="entry name" value="Bact_exopeptidase_dim_dom"/>
</dbReference>
<evidence type="ECO:0000313" key="7">
    <source>
        <dbReference type="Proteomes" id="UP000501168"/>
    </source>
</evidence>
<dbReference type="InParanoid" id="A0A6G9IAC3"/>
<name>A0A6G9IAC3_9GAMM</name>
<evidence type="ECO:0000256" key="1">
    <source>
        <dbReference type="ARBA" id="ARBA00006153"/>
    </source>
</evidence>
<dbReference type="AlphaFoldDB" id="A0A6G9IAC3"/>
<comment type="similarity">
    <text evidence="1">Belongs to the peptidase M20 family.</text>
</comment>
<organism evidence="6 7">
    <name type="scientific">Zophobihabitans entericus</name>
    <dbReference type="NCBI Taxonomy" id="1635327"/>
    <lineage>
        <taxon>Bacteria</taxon>
        <taxon>Pseudomonadati</taxon>
        <taxon>Pseudomonadota</taxon>
        <taxon>Gammaproteobacteria</taxon>
        <taxon>Orbales</taxon>
        <taxon>Orbaceae</taxon>
        <taxon>Zophobihabitans</taxon>
    </lineage>
</organism>
<evidence type="ECO:0000256" key="2">
    <source>
        <dbReference type="ARBA" id="ARBA00022801"/>
    </source>
</evidence>
<reference evidence="6 7" key="1">
    <citation type="submission" date="2020-03" db="EMBL/GenBank/DDBJ databases">
        <title>Complete genome sequence of Orbus sp. IPMB12 (BCRC 80908).</title>
        <authorList>
            <person name="Lo W.-S."/>
            <person name="Chang T.-H."/>
            <person name="Kuo C.-H."/>
        </authorList>
    </citation>
    <scope>NUCLEOTIDE SEQUENCE [LARGE SCALE GENOMIC DNA]</scope>
    <source>
        <strain evidence="6 7">IPMB12</strain>
    </source>
</reference>
<dbReference type="PIRSF" id="PIRSF001235">
    <property type="entry name" value="Amidase_carbamoylase"/>
    <property type="match status" value="1"/>
</dbReference>
<feature type="binding site" evidence="3">
    <location>
        <position position="385"/>
    </location>
    <ligand>
        <name>Zn(2+)</name>
        <dbReference type="ChEBI" id="CHEBI:29105"/>
        <label>2</label>
    </ligand>
</feature>
<feature type="binding site" evidence="3">
    <location>
        <position position="94"/>
    </location>
    <ligand>
        <name>Zn(2+)</name>
        <dbReference type="ChEBI" id="CHEBI:29105"/>
        <label>1</label>
    </ligand>
</feature>
<keyword evidence="3" id="KW-0479">Metal-binding</keyword>
<feature type="binding site" evidence="3">
    <location>
        <position position="127"/>
    </location>
    <ligand>
        <name>Zn(2+)</name>
        <dbReference type="ChEBI" id="CHEBI:29105"/>
        <label>2</label>
    </ligand>
</feature>
<feature type="binding site" evidence="3">
    <location>
        <position position="83"/>
    </location>
    <ligand>
        <name>Zn(2+)</name>
        <dbReference type="ChEBI" id="CHEBI:29105"/>
        <label>1</label>
    </ligand>
</feature>
<comment type="cofactor">
    <cofactor evidence="3">
        <name>Zn(2+)</name>
        <dbReference type="ChEBI" id="CHEBI:29105"/>
    </cofactor>
    <text evidence="3">Binds 2 Zn(2+) ions per subunit.</text>
</comment>
<dbReference type="InterPro" id="IPR002933">
    <property type="entry name" value="Peptidase_M20"/>
</dbReference>
<feature type="binding site" evidence="3">
    <location>
        <position position="94"/>
    </location>
    <ligand>
        <name>Zn(2+)</name>
        <dbReference type="ChEBI" id="CHEBI:29105"/>
        <label>2</label>
    </ligand>
</feature>
<dbReference type="SUPFAM" id="SSF55031">
    <property type="entry name" value="Bacterial exopeptidase dimerisation domain"/>
    <property type="match status" value="1"/>
</dbReference>